<evidence type="ECO:0000313" key="10">
    <source>
        <dbReference type="Proteomes" id="UP000006701"/>
    </source>
</evidence>
<reference evidence="9 10" key="1">
    <citation type="journal article" date="2008" name="PLoS Genet.">
        <title>Genomic islands in the pathogenic filamentous fungus Aspergillus fumigatus.</title>
        <authorList>
            <person name="Fedorova N.D."/>
            <person name="Khaldi N."/>
            <person name="Joardar V.S."/>
            <person name="Maiti R."/>
            <person name="Amedeo P."/>
            <person name="Anderson M.J."/>
            <person name="Crabtree J."/>
            <person name="Silva J.C."/>
            <person name="Badger J.H."/>
            <person name="Albarraq A."/>
            <person name="Angiuoli S."/>
            <person name="Bussey H."/>
            <person name="Bowyer P."/>
            <person name="Cotty P.J."/>
            <person name="Dyer P.S."/>
            <person name="Egan A."/>
            <person name="Galens K."/>
            <person name="Fraser-Liggett C.M."/>
            <person name="Haas B.J."/>
            <person name="Inman J.M."/>
            <person name="Kent R."/>
            <person name="Lemieux S."/>
            <person name="Malavazi I."/>
            <person name="Orvis J."/>
            <person name="Roemer T."/>
            <person name="Ronning C.M."/>
            <person name="Sundaram J.P."/>
            <person name="Sutton G."/>
            <person name="Turner G."/>
            <person name="Venter J.C."/>
            <person name="White O.R."/>
            <person name="Whitty B.R."/>
            <person name="Youngman P."/>
            <person name="Wolfe K.H."/>
            <person name="Goldman G.H."/>
            <person name="Wortman J.R."/>
            <person name="Jiang B."/>
            <person name="Denning D.W."/>
            <person name="Nierman W.C."/>
        </authorList>
    </citation>
    <scope>NUCLEOTIDE SEQUENCE [LARGE SCALE GENOMIC DNA]</scope>
    <source>
        <strain evidence="10">ATCC 1007 / CBS 513.65 / DSM 816 / NCTC 3887 / NRRL 1</strain>
    </source>
</reference>
<dbReference type="InterPro" id="IPR001965">
    <property type="entry name" value="Znf_PHD"/>
</dbReference>
<evidence type="ECO:0000256" key="2">
    <source>
        <dbReference type="ARBA" id="ARBA00022723"/>
    </source>
</evidence>
<dbReference type="HOGENOM" id="CLU_011451_0_0_1"/>
<organism evidence="9 10">
    <name type="scientific">Aspergillus clavatus (strain ATCC 1007 / CBS 513.65 / DSM 816 / NCTC 3887 / NRRL 1 / QM 1276 / 107)</name>
    <dbReference type="NCBI Taxonomy" id="344612"/>
    <lineage>
        <taxon>Eukaryota</taxon>
        <taxon>Fungi</taxon>
        <taxon>Dikarya</taxon>
        <taxon>Ascomycota</taxon>
        <taxon>Pezizomycotina</taxon>
        <taxon>Eurotiomycetes</taxon>
        <taxon>Eurotiomycetidae</taxon>
        <taxon>Eurotiales</taxon>
        <taxon>Aspergillaceae</taxon>
        <taxon>Aspergillus</taxon>
        <taxon>Aspergillus subgen. Fumigati</taxon>
    </lineage>
</organism>
<dbReference type="GO" id="GO:0008270">
    <property type="term" value="F:zinc ion binding"/>
    <property type="evidence" value="ECO:0007669"/>
    <property type="project" value="UniProtKB-KW"/>
</dbReference>
<protein>
    <submittedName>
        <fullName evidence="9">PHD transcription factor, putative</fullName>
    </submittedName>
</protein>
<dbReference type="AlphaFoldDB" id="A1CKV0"/>
<dbReference type="GeneID" id="4703498"/>
<evidence type="ECO:0000256" key="1">
    <source>
        <dbReference type="ARBA" id="ARBA00004123"/>
    </source>
</evidence>
<dbReference type="PANTHER" id="PTHR46174:SF1">
    <property type="entry name" value="CXXC-TYPE ZINC FINGER PROTEIN 1"/>
    <property type="match status" value="1"/>
</dbReference>
<evidence type="ECO:0000256" key="6">
    <source>
        <dbReference type="PROSITE-ProRule" id="PRU00146"/>
    </source>
</evidence>
<sequence length="862" mass="95974">MAQDAVAHANSSDWKGTIHVNGTATNPYETNPDLIPPADPFISRSPHYGRYAPRPEDFKPRYDDWHQSEPERMSYWEEVVRKSCIPENSLNVPGTREVYAAGSILIRVDQEPAVDAAAERYSHANENELSAEKKAEDALRELGVAVPVIYFCGIVDGKNVTAESRIPGVSLEVAWKYLTIEKIGAFKQQCRRIVQRLAIIEPAPLSGSYVCSELNSQTPPGVQDSERDILFPDSKGNEKLYFVHNDMIRSNIIVNDGRVVGLLGWRRSGFFGFERANDIHRQFRIPEPFLVDTSGVNVAQVWADLYDDIPDVNGVTVPAEVFDRPGSEVKVESSNISLDKYSGGNEVENRFGLAQFDGTHLPEEHPTPRKVANLKNEWASRASSTDRSSPSGSVKGAPSRRKSAPGASKKGTAKKQATKKRKLNDQDSESVNGRRSNTPASVRAGKPPGQKKQGSVSIAGSPAPEAKKRKKNAKDVIEERAGEEDDDDSSDGDEVFCICRRGDNHTWMIACDGGCDDWFHGKCINIDPKDADLIDKYICPNCKANGKGWTTWKPMCRLKECRKPARVTRKNPSKYCSDEHGREFMRQRVQLLNKNTDDPAKRAWEELGSRGGVLTVGDLNAVVMAVPSAAEFRKLGEHIIAPPPGEVDPETGAKISSTKKLGLDVDPEGLTYSHDETSKLEQVRKHRDDLLHRREMLNARTTFLAFVRQRSKAILDKLKQTDPKGGWKDICGFDSRLAWSDEEFDEWRLSDLGKKALEEGTPEALASSYSDALDGDGDTAMDDDTQGEEDELAKLSRGVCTKKRCERHKQWVKIQQSELLFEENTLNHDLATCEKEAQNVVERAVLRMWAEKDNAQISSEAA</sequence>
<proteinExistence type="predicted"/>
<feature type="compositionally biased region" description="Polar residues" evidence="7">
    <location>
        <begin position="429"/>
        <end position="440"/>
    </location>
</feature>
<evidence type="ECO:0000256" key="3">
    <source>
        <dbReference type="ARBA" id="ARBA00022771"/>
    </source>
</evidence>
<name>A1CKV0_ASPCL</name>
<dbReference type="SMART" id="SM00249">
    <property type="entry name" value="PHD"/>
    <property type="match status" value="1"/>
</dbReference>
<feature type="region of interest" description="Disordered" evidence="7">
    <location>
        <begin position="760"/>
        <end position="788"/>
    </location>
</feature>
<keyword evidence="3 6" id="KW-0863">Zinc-finger</keyword>
<gene>
    <name evidence="9" type="ORF">ACLA_039900</name>
</gene>
<dbReference type="STRING" id="344612.A1CKV0"/>
<dbReference type="InterPro" id="IPR019786">
    <property type="entry name" value="Zinc_finger_PHD-type_CS"/>
</dbReference>
<evidence type="ECO:0000256" key="4">
    <source>
        <dbReference type="ARBA" id="ARBA00022833"/>
    </source>
</evidence>
<dbReference type="Pfam" id="PF00628">
    <property type="entry name" value="PHD"/>
    <property type="match status" value="1"/>
</dbReference>
<dbReference type="KEGG" id="act:ACLA_039900"/>
<dbReference type="InterPro" id="IPR019787">
    <property type="entry name" value="Znf_PHD-finger"/>
</dbReference>
<dbReference type="VEuPathDB" id="FungiDB:ACLA_039900"/>
<dbReference type="PANTHER" id="PTHR46174">
    <property type="entry name" value="CXXC-TYPE ZINC FINGER PROTEIN 1"/>
    <property type="match status" value="1"/>
</dbReference>
<dbReference type="InterPro" id="IPR011011">
    <property type="entry name" value="Znf_FYVE_PHD"/>
</dbReference>
<feature type="compositionally biased region" description="Acidic residues" evidence="7">
    <location>
        <begin position="773"/>
        <end position="788"/>
    </location>
</feature>
<dbReference type="eggNOG" id="KOG1632">
    <property type="taxonomic scope" value="Eukaryota"/>
</dbReference>
<feature type="region of interest" description="Disordered" evidence="7">
    <location>
        <begin position="1"/>
        <end position="59"/>
    </location>
</feature>
<keyword evidence="5" id="KW-0539">Nucleus</keyword>
<feature type="domain" description="PHD-type" evidence="8">
    <location>
        <begin position="494"/>
        <end position="545"/>
    </location>
</feature>
<feature type="compositionally biased region" description="Polar residues" evidence="7">
    <location>
        <begin position="9"/>
        <end position="29"/>
    </location>
</feature>
<dbReference type="OrthoDB" id="436852at2759"/>
<dbReference type="EMBL" id="DS027056">
    <property type="protein sequence ID" value="EAW09774.1"/>
    <property type="molecule type" value="Genomic_DNA"/>
</dbReference>
<feature type="compositionally biased region" description="Basic residues" evidence="7">
    <location>
        <begin position="411"/>
        <end position="422"/>
    </location>
</feature>
<comment type="subcellular location">
    <subcellularLocation>
        <location evidence="1">Nucleus</location>
    </subcellularLocation>
</comment>
<dbReference type="Proteomes" id="UP000006701">
    <property type="component" value="Unassembled WGS sequence"/>
</dbReference>
<feature type="region of interest" description="Disordered" evidence="7">
    <location>
        <begin position="378"/>
        <end position="491"/>
    </location>
</feature>
<dbReference type="GO" id="GO:0048188">
    <property type="term" value="C:Set1C/COMPASS complex"/>
    <property type="evidence" value="ECO:0007669"/>
    <property type="project" value="InterPro"/>
</dbReference>
<feature type="compositionally biased region" description="Acidic residues" evidence="7">
    <location>
        <begin position="481"/>
        <end position="491"/>
    </location>
</feature>
<dbReference type="InterPro" id="IPR013083">
    <property type="entry name" value="Znf_RING/FYVE/PHD"/>
</dbReference>
<evidence type="ECO:0000313" key="9">
    <source>
        <dbReference type="EMBL" id="EAW09774.1"/>
    </source>
</evidence>
<dbReference type="SUPFAM" id="SSF57903">
    <property type="entry name" value="FYVE/PHD zinc finger"/>
    <property type="match status" value="1"/>
</dbReference>
<dbReference type="OMA" id="CVNIDPR"/>
<evidence type="ECO:0000259" key="8">
    <source>
        <dbReference type="PROSITE" id="PS50016"/>
    </source>
</evidence>
<dbReference type="PROSITE" id="PS50016">
    <property type="entry name" value="ZF_PHD_2"/>
    <property type="match status" value="1"/>
</dbReference>
<evidence type="ECO:0000256" key="7">
    <source>
        <dbReference type="SAM" id="MobiDB-lite"/>
    </source>
</evidence>
<dbReference type="SUPFAM" id="SSF56112">
    <property type="entry name" value="Protein kinase-like (PK-like)"/>
    <property type="match status" value="1"/>
</dbReference>
<evidence type="ECO:0000256" key="5">
    <source>
        <dbReference type="ARBA" id="ARBA00023242"/>
    </source>
</evidence>
<feature type="compositionally biased region" description="Low complexity" evidence="7">
    <location>
        <begin position="379"/>
        <end position="393"/>
    </location>
</feature>
<dbReference type="InterPro" id="IPR037869">
    <property type="entry name" value="Spp1/CFP1"/>
</dbReference>
<dbReference type="PROSITE" id="PS01359">
    <property type="entry name" value="ZF_PHD_1"/>
    <property type="match status" value="1"/>
</dbReference>
<keyword evidence="10" id="KW-1185">Reference proteome</keyword>
<accession>A1CKV0</accession>
<dbReference type="GO" id="GO:0045893">
    <property type="term" value="P:positive regulation of DNA-templated transcription"/>
    <property type="evidence" value="ECO:0007669"/>
    <property type="project" value="TreeGrafter"/>
</dbReference>
<dbReference type="InterPro" id="IPR011009">
    <property type="entry name" value="Kinase-like_dom_sf"/>
</dbReference>
<dbReference type="RefSeq" id="XP_001271200.1">
    <property type="nucleotide sequence ID" value="XM_001271199.1"/>
</dbReference>
<keyword evidence="2" id="KW-0479">Metal-binding</keyword>
<dbReference type="Gene3D" id="3.30.40.10">
    <property type="entry name" value="Zinc/RING finger domain, C3HC4 (zinc finger)"/>
    <property type="match status" value="1"/>
</dbReference>
<keyword evidence="4" id="KW-0862">Zinc</keyword>